<name>A0A2N5UYC6_9BASI</name>
<dbReference type="AlphaFoldDB" id="A0A2N5UYC6"/>
<comment type="caution">
    <text evidence="2">The sequence shown here is derived from an EMBL/GenBank/DDBJ whole genome shotgun (WGS) entry which is preliminary data.</text>
</comment>
<protein>
    <recommendedName>
        <fullName evidence="4">hAT-like transposase RNase-H fold domain-containing protein</fullName>
    </recommendedName>
</protein>
<evidence type="ECO:0000256" key="1">
    <source>
        <dbReference type="SAM" id="MobiDB-lite"/>
    </source>
</evidence>
<feature type="compositionally biased region" description="Polar residues" evidence="1">
    <location>
        <begin position="252"/>
        <end position="271"/>
    </location>
</feature>
<dbReference type="EMBL" id="PGCI01000075">
    <property type="protein sequence ID" value="PLW42752.1"/>
    <property type="molecule type" value="Genomic_DNA"/>
</dbReference>
<reference evidence="2 3" key="1">
    <citation type="submission" date="2017-11" db="EMBL/GenBank/DDBJ databases">
        <title>De novo assembly and phasing of dikaryotic genomes from two isolates of Puccinia coronata f. sp. avenae, the causal agent of oat crown rust.</title>
        <authorList>
            <person name="Miller M.E."/>
            <person name="Zhang Y."/>
            <person name="Omidvar V."/>
            <person name="Sperschneider J."/>
            <person name="Schwessinger B."/>
            <person name="Raley C."/>
            <person name="Palmer J.M."/>
            <person name="Garnica D."/>
            <person name="Upadhyaya N."/>
            <person name="Rathjen J."/>
            <person name="Taylor J.M."/>
            <person name="Park R.F."/>
            <person name="Dodds P.N."/>
            <person name="Hirsch C.D."/>
            <person name="Kianian S.F."/>
            <person name="Figueroa M."/>
        </authorList>
    </citation>
    <scope>NUCLEOTIDE SEQUENCE [LARGE SCALE GENOMIC DNA]</scope>
    <source>
        <strain evidence="2">12SD80</strain>
    </source>
</reference>
<sequence length="553" mass="60343">MAAGRGAVPGGTEVSLRELCRIQLCSDEAAEQLGAAQPLGGPRAAGRGAAPGGTKVSLRALCRIQLCSNEAAEQLGTAQPLGGPRSSSERCAASCFAGAAQRLAGQPCIYYAQLFGQAGTSGGTRVPFTLASHGPGTAPGTALRVWQVPVNGCRQAAAAATYQHHPPNVQQHMAQSSPASACPSSAIPSHPPSRQSTRIITPVKTHANYVWPNNNTRRSLVRHVSATSDPKVSSDSHQPVIQSKRPSKSAVAPSSSTQVETATPSQINTTSKSKKRKRANANDSDPDVAPPFRGKEEKSESESDDPPAGYSDVSNSGSESGDAVSESKSTTKKSKLLVILSKVDSVIQRITSSAVKHSKFKVWCKKLDYNGPSLIAGHEIQWNIRWESRKQAFQARKVIAKLIKNKRDRQKRDGGENFFQDHKISRSKWDLVKRLNDILEEFYYITKNMEGDHSSASLMLREYKYIINFLAKRRNSSGNPEFHLLLNRMIQKTKDYQNEALQCDAVLLATILNPAFRLSIFHLWFKDCHSYAKCLLRDQFNQRKAELAAKAVS</sequence>
<proteinExistence type="predicted"/>
<dbReference type="SUPFAM" id="SSF53098">
    <property type="entry name" value="Ribonuclease H-like"/>
    <property type="match status" value="1"/>
</dbReference>
<evidence type="ECO:0000313" key="3">
    <source>
        <dbReference type="Proteomes" id="UP000235392"/>
    </source>
</evidence>
<organism evidence="2 3">
    <name type="scientific">Puccinia coronata f. sp. avenae</name>
    <dbReference type="NCBI Taxonomy" id="200324"/>
    <lineage>
        <taxon>Eukaryota</taxon>
        <taxon>Fungi</taxon>
        <taxon>Dikarya</taxon>
        <taxon>Basidiomycota</taxon>
        <taxon>Pucciniomycotina</taxon>
        <taxon>Pucciniomycetes</taxon>
        <taxon>Pucciniales</taxon>
        <taxon>Pucciniaceae</taxon>
        <taxon>Puccinia</taxon>
    </lineage>
</organism>
<feature type="compositionally biased region" description="Polar residues" evidence="1">
    <location>
        <begin position="225"/>
        <end position="241"/>
    </location>
</feature>
<feature type="region of interest" description="Disordered" evidence="1">
    <location>
        <begin position="224"/>
        <end position="328"/>
    </location>
</feature>
<evidence type="ECO:0000313" key="2">
    <source>
        <dbReference type="EMBL" id="PLW42752.1"/>
    </source>
</evidence>
<feature type="region of interest" description="Disordered" evidence="1">
    <location>
        <begin position="169"/>
        <end position="199"/>
    </location>
</feature>
<dbReference type="Proteomes" id="UP000235392">
    <property type="component" value="Unassembled WGS sequence"/>
</dbReference>
<evidence type="ECO:0008006" key="4">
    <source>
        <dbReference type="Google" id="ProtNLM"/>
    </source>
</evidence>
<dbReference type="InterPro" id="IPR012337">
    <property type="entry name" value="RNaseH-like_sf"/>
</dbReference>
<feature type="compositionally biased region" description="Low complexity" evidence="1">
    <location>
        <begin position="174"/>
        <end position="188"/>
    </location>
</feature>
<accession>A0A2N5UYC6</accession>
<gene>
    <name evidence="2" type="ORF">PCASD_06871</name>
</gene>